<keyword evidence="3" id="KW-0547">Nucleotide-binding</keyword>
<name>A0A7U7GEP9_9GAMM</name>
<dbReference type="Pfam" id="PF04851">
    <property type="entry name" value="ResIII"/>
    <property type="match status" value="1"/>
</dbReference>
<dbReference type="InterPro" id="IPR006935">
    <property type="entry name" value="Helicase/UvrB_N"/>
</dbReference>
<keyword evidence="3" id="KW-0347">Helicase</keyword>
<dbReference type="PROSITE" id="PS51194">
    <property type="entry name" value="HELICASE_CTER"/>
    <property type="match status" value="1"/>
</dbReference>
<dbReference type="PROSITE" id="PS51192">
    <property type="entry name" value="HELICASE_ATP_BIND_1"/>
    <property type="match status" value="1"/>
</dbReference>
<dbReference type="SMART" id="SM00487">
    <property type="entry name" value="DEXDc"/>
    <property type="match status" value="1"/>
</dbReference>
<keyword evidence="3" id="KW-0378">Hydrolase</keyword>
<dbReference type="InterPro" id="IPR014001">
    <property type="entry name" value="Helicase_ATP-bd"/>
</dbReference>
<sequence length="590" mass="65301">MILRPYQQEAIQSVCDYVDAGNPGNPLVVAPTGSGKSLLQAGIIQQFLDTGKAKRVICLAHVKELIQQNLDKMIKIWPEAHVGAYSAGLGKSDTRRAILFCGIQSVWNKARKLASTTQPIDVVFIDECHRVPFIEGGTYRRFIDDLTALNPKLRVIGLTATPYRYVPGTKTHTGGYQSLIVGENRIFTDIVYDLSRSLVSLIQDDYLAALWPTPTQYRVNLKGVRIENGDYKADQLNALMGSADVINAILDAAIPLAQADDRKHWLVFCTGVEGAKSTAQNLRDRGISAVVVTGETSARDRETAIREFQAGQVTALVSVNTLTTGFDAPLTDCLIVARPTLSPVMHVQLLGRGMRPTDEKISQEDGIRRGCLVLDFVGNIERHGPIDCLKLKGPSVKKQEPTKECPACHAVIRIFASVCPECGYEFPAREPEPIQPPSANQSAIIAGISDMKPPVRYAVTRVAYSKHTSGKSGIPTLRVDYYDGFFRLASEWVCLDHPKGTYPRKKAETWWKERMPKVVSMLPGGVDQAMDWIKTGYTLNAPEFITLRTAAEKSYPEIVRYEWPDAPHPALTHPLYRQPENHHVPLATHP</sequence>
<dbReference type="Proteomes" id="UP000019184">
    <property type="component" value="Unassembled WGS sequence"/>
</dbReference>
<dbReference type="InterPro" id="IPR001650">
    <property type="entry name" value="Helicase_C-like"/>
</dbReference>
<evidence type="ECO:0000313" key="4">
    <source>
        <dbReference type="Proteomes" id="UP000019184"/>
    </source>
</evidence>
<accession>A0A7U7GEP9</accession>
<dbReference type="PANTHER" id="PTHR47396:SF1">
    <property type="entry name" value="ATP-DEPENDENT HELICASE IRC3-RELATED"/>
    <property type="match status" value="1"/>
</dbReference>
<dbReference type="PANTHER" id="PTHR47396">
    <property type="entry name" value="TYPE I RESTRICTION ENZYME ECOKI R PROTEIN"/>
    <property type="match status" value="1"/>
</dbReference>
<dbReference type="GO" id="GO:0004386">
    <property type="term" value="F:helicase activity"/>
    <property type="evidence" value="ECO:0007669"/>
    <property type="project" value="UniProtKB-KW"/>
</dbReference>
<dbReference type="InterPro" id="IPR050742">
    <property type="entry name" value="Helicase_Restrict-Modif_Enz"/>
</dbReference>
<dbReference type="GO" id="GO:0003677">
    <property type="term" value="F:DNA binding"/>
    <property type="evidence" value="ECO:0007669"/>
    <property type="project" value="InterPro"/>
</dbReference>
<protein>
    <submittedName>
        <fullName evidence="3">Helicase, C-terminal:Type III restriction enzyme, res subunit:DEAD/DEAH box helicase</fullName>
    </submittedName>
</protein>
<dbReference type="EMBL" id="CBTK010000286">
    <property type="protein sequence ID" value="CDH46991.1"/>
    <property type="molecule type" value="Genomic_DNA"/>
</dbReference>
<dbReference type="InterPro" id="IPR027417">
    <property type="entry name" value="P-loop_NTPase"/>
</dbReference>
<dbReference type="AlphaFoldDB" id="A0A7U7GEP9"/>
<evidence type="ECO:0000259" key="1">
    <source>
        <dbReference type="PROSITE" id="PS51192"/>
    </source>
</evidence>
<comment type="caution">
    <text evidence="3">The sequence shown here is derived from an EMBL/GenBank/DDBJ whole genome shotgun (WGS) entry which is preliminary data.</text>
</comment>
<gene>
    <name evidence="3" type="ORF">BN874_690041</name>
</gene>
<reference evidence="3 4" key="1">
    <citation type="journal article" date="2014" name="ISME J.">
        <title>Candidatus Competibacter-lineage genomes retrieved from metagenomes reveal functional metabolic diversity.</title>
        <authorList>
            <person name="McIlroy S.J."/>
            <person name="Albertsen M."/>
            <person name="Andresen E.K."/>
            <person name="Saunders A.M."/>
            <person name="Kristiansen R."/>
            <person name="Stokholm-Bjerregaard M."/>
            <person name="Nielsen K.L."/>
            <person name="Nielsen P.H."/>
        </authorList>
    </citation>
    <scope>NUCLEOTIDE SEQUENCE [LARGE SCALE GENOMIC DNA]</scope>
    <source>
        <strain evidence="3 4">Run_B_J11</strain>
    </source>
</reference>
<feature type="domain" description="Helicase ATP-binding" evidence="1">
    <location>
        <begin position="17"/>
        <end position="162"/>
    </location>
</feature>
<dbReference type="GO" id="GO:0016787">
    <property type="term" value="F:hydrolase activity"/>
    <property type="evidence" value="ECO:0007669"/>
    <property type="project" value="InterPro"/>
</dbReference>
<dbReference type="Pfam" id="PF00271">
    <property type="entry name" value="Helicase_C"/>
    <property type="match status" value="1"/>
</dbReference>
<dbReference type="RefSeq" id="WP_051498030.1">
    <property type="nucleotide sequence ID" value="NZ_CBTK010000286.1"/>
</dbReference>
<organism evidence="3 4">
    <name type="scientific">Candidatus Contendobacter odensis Run_B_J11</name>
    <dbReference type="NCBI Taxonomy" id="1400861"/>
    <lineage>
        <taxon>Bacteria</taxon>
        <taxon>Pseudomonadati</taxon>
        <taxon>Pseudomonadota</taxon>
        <taxon>Gammaproteobacteria</taxon>
        <taxon>Candidatus Competibacteraceae</taxon>
        <taxon>Candidatus Contendibacter</taxon>
    </lineage>
</organism>
<dbReference type="GO" id="GO:0005829">
    <property type="term" value="C:cytosol"/>
    <property type="evidence" value="ECO:0007669"/>
    <property type="project" value="TreeGrafter"/>
</dbReference>
<evidence type="ECO:0000259" key="2">
    <source>
        <dbReference type="PROSITE" id="PS51194"/>
    </source>
</evidence>
<feature type="domain" description="Helicase C-terminal" evidence="2">
    <location>
        <begin position="255"/>
        <end position="404"/>
    </location>
</feature>
<dbReference type="SMART" id="SM00490">
    <property type="entry name" value="HELICc"/>
    <property type="match status" value="1"/>
</dbReference>
<evidence type="ECO:0000313" key="3">
    <source>
        <dbReference type="EMBL" id="CDH46991.1"/>
    </source>
</evidence>
<proteinExistence type="predicted"/>
<dbReference type="OrthoDB" id="9802848at2"/>
<keyword evidence="4" id="KW-1185">Reference proteome</keyword>
<dbReference type="SUPFAM" id="SSF52540">
    <property type="entry name" value="P-loop containing nucleoside triphosphate hydrolases"/>
    <property type="match status" value="1"/>
</dbReference>
<keyword evidence="3" id="KW-0067">ATP-binding</keyword>
<dbReference type="GO" id="GO:0005524">
    <property type="term" value="F:ATP binding"/>
    <property type="evidence" value="ECO:0007669"/>
    <property type="project" value="InterPro"/>
</dbReference>
<dbReference type="Gene3D" id="3.40.50.300">
    <property type="entry name" value="P-loop containing nucleotide triphosphate hydrolases"/>
    <property type="match status" value="2"/>
</dbReference>